<evidence type="ECO:0000256" key="2">
    <source>
        <dbReference type="ARBA" id="ARBA00022741"/>
    </source>
</evidence>
<dbReference type="GO" id="GO:0005524">
    <property type="term" value="F:ATP binding"/>
    <property type="evidence" value="ECO:0007669"/>
    <property type="project" value="UniProtKB-KW"/>
</dbReference>
<dbReference type="PANTHER" id="PTHR42794">
    <property type="entry name" value="HEMIN IMPORT ATP-BINDING PROTEIN HMUV"/>
    <property type="match status" value="1"/>
</dbReference>
<dbReference type="GO" id="GO:0016887">
    <property type="term" value="F:ATP hydrolysis activity"/>
    <property type="evidence" value="ECO:0007669"/>
    <property type="project" value="InterPro"/>
</dbReference>
<dbReference type="InterPro" id="IPR003439">
    <property type="entry name" value="ABC_transporter-like_ATP-bd"/>
</dbReference>
<keyword evidence="1" id="KW-0813">Transport</keyword>
<protein>
    <submittedName>
        <fullName evidence="5">ABC transporter ATP-binding protein</fullName>
    </submittedName>
</protein>
<organism evidence="5 6">
    <name type="scientific">Microbacterium esteraromaticum</name>
    <dbReference type="NCBI Taxonomy" id="57043"/>
    <lineage>
        <taxon>Bacteria</taxon>
        <taxon>Bacillati</taxon>
        <taxon>Actinomycetota</taxon>
        <taxon>Actinomycetes</taxon>
        <taxon>Micrococcales</taxon>
        <taxon>Microbacteriaceae</taxon>
        <taxon>Microbacterium</taxon>
    </lineage>
</organism>
<proteinExistence type="predicted"/>
<evidence type="ECO:0000256" key="1">
    <source>
        <dbReference type="ARBA" id="ARBA00022448"/>
    </source>
</evidence>
<evidence type="ECO:0000259" key="4">
    <source>
        <dbReference type="PROSITE" id="PS50893"/>
    </source>
</evidence>
<dbReference type="PANTHER" id="PTHR42794:SF2">
    <property type="entry name" value="ABC TRANSPORTER ATP-BINDING PROTEIN"/>
    <property type="match status" value="1"/>
</dbReference>
<dbReference type="InterPro" id="IPR027417">
    <property type="entry name" value="P-loop_NTPase"/>
</dbReference>
<accession>A0A939DVV7</accession>
<sequence>MRVQVEKLQARRGARTVVHGVSFDVASGSVLGLLGPNGSGKSSLLRAIAGIDAPAAGDVRFDGVSAHDLTRRQVAQRVAVMMQEHSEEFEIPVLELVLLGRIPHGSGFGRDSAADVAIALDALERVGAQHLASRAFSALSGGERQRVLFARALTQDTPVLVLDEPTNHLDIAHQLELLDLVRASGRTVLVALHDLNLAATHCDAVGVLAAGELVAFGSPDSILTPDLIRTVFAVESTAITHPATAQRHLLFDALARTPEHRASTRTVHP</sequence>
<dbReference type="InterPro" id="IPR003593">
    <property type="entry name" value="AAA+_ATPase"/>
</dbReference>
<keyword evidence="3 5" id="KW-0067">ATP-binding</keyword>
<name>A0A939DVV7_9MICO</name>
<dbReference type="AlphaFoldDB" id="A0A939DVV7"/>
<dbReference type="PROSITE" id="PS50893">
    <property type="entry name" value="ABC_TRANSPORTER_2"/>
    <property type="match status" value="1"/>
</dbReference>
<comment type="caution">
    <text evidence="5">The sequence shown here is derived from an EMBL/GenBank/DDBJ whole genome shotgun (WGS) entry which is preliminary data.</text>
</comment>
<evidence type="ECO:0000313" key="5">
    <source>
        <dbReference type="EMBL" id="MBN8205962.1"/>
    </source>
</evidence>
<gene>
    <name evidence="5" type="ORF">JF543_08305</name>
</gene>
<feature type="domain" description="ABC transporter" evidence="4">
    <location>
        <begin position="3"/>
        <end position="235"/>
    </location>
</feature>
<dbReference type="InterPro" id="IPR017871">
    <property type="entry name" value="ABC_transporter-like_CS"/>
</dbReference>
<evidence type="ECO:0000313" key="6">
    <source>
        <dbReference type="Proteomes" id="UP000664385"/>
    </source>
</evidence>
<dbReference type="EMBL" id="JAEMWU010000001">
    <property type="protein sequence ID" value="MBN8205962.1"/>
    <property type="molecule type" value="Genomic_DNA"/>
</dbReference>
<dbReference type="FunFam" id="3.40.50.300:FF:000134">
    <property type="entry name" value="Iron-enterobactin ABC transporter ATP-binding protein"/>
    <property type="match status" value="1"/>
</dbReference>
<dbReference type="SUPFAM" id="SSF52540">
    <property type="entry name" value="P-loop containing nucleoside triphosphate hydrolases"/>
    <property type="match status" value="1"/>
</dbReference>
<dbReference type="Gene3D" id="3.40.50.300">
    <property type="entry name" value="P-loop containing nucleotide triphosphate hydrolases"/>
    <property type="match status" value="1"/>
</dbReference>
<dbReference type="CDD" id="cd03214">
    <property type="entry name" value="ABC_Iron-Siderophores_B12_Hemin"/>
    <property type="match status" value="1"/>
</dbReference>
<dbReference type="PROSITE" id="PS00211">
    <property type="entry name" value="ABC_TRANSPORTER_1"/>
    <property type="match status" value="1"/>
</dbReference>
<dbReference type="RefSeq" id="WP_206820624.1">
    <property type="nucleotide sequence ID" value="NZ_JAEKJQ010000001.1"/>
</dbReference>
<keyword evidence="2" id="KW-0547">Nucleotide-binding</keyword>
<dbReference type="Proteomes" id="UP000664385">
    <property type="component" value="Unassembled WGS sequence"/>
</dbReference>
<reference evidence="5" key="1">
    <citation type="submission" date="2020-12" db="EMBL/GenBank/DDBJ databases">
        <title>PHA producing bacteria isolated from mangrove.</title>
        <authorList>
            <person name="Zheng W."/>
            <person name="Yu S."/>
            <person name="Huang Y."/>
        </authorList>
    </citation>
    <scope>NUCLEOTIDE SEQUENCE</scope>
    <source>
        <strain evidence="5">GN8-5</strain>
    </source>
</reference>
<evidence type="ECO:0000256" key="3">
    <source>
        <dbReference type="ARBA" id="ARBA00022840"/>
    </source>
</evidence>
<dbReference type="SMART" id="SM00382">
    <property type="entry name" value="AAA"/>
    <property type="match status" value="1"/>
</dbReference>
<dbReference type="Pfam" id="PF00005">
    <property type="entry name" value="ABC_tran"/>
    <property type="match status" value="1"/>
</dbReference>